<keyword evidence="9" id="KW-0520">NAD</keyword>
<evidence type="ECO:0000256" key="8">
    <source>
        <dbReference type="PROSITE-ProRule" id="PRU00339"/>
    </source>
</evidence>
<dbReference type="PANTHER" id="PTHR44943:SF4">
    <property type="entry name" value="TPR REPEAT-CONTAINING PROTEIN MJ0798"/>
    <property type="match status" value="1"/>
</dbReference>
<keyword evidence="6 8" id="KW-0802">TPR repeat</keyword>
<keyword evidence="9" id="KW-0521">NADP</keyword>
<feature type="repeat" description="TPR" evidence="8">
    <location>
        <begin position="183"/>
        <end position="216"/>
    </location>
</feature>
<dbReference type="GO" id="GO:0106274">
    <property type="term" value="F:NAD+-protein-arginine ADP-ribosyltransferase activity"/>
    <property type="evidence" value="ECO:0007669"/>
    <property type="project" value="UniProtKB-EC"/>
</dbReference>
<dbReference type="Gene3D" id="3.90.176.10">
    <property type="entry name" value="Toxin ADP-ribosyltransferase, Chain A, domain 1"/>
    <property type="match status" value="1"/>
</dbReference>
<feature type="repeat" description="TPR" evidence="8">
    <location>
        <begin position="148"/>
        <end position="181"/>
    </location>
</feature>
<dbReference type="PROSITE" id="PS50005">
    <property type="entry name" value="TPR"/>
    <property type="match status" value="2"/>
</dbReference>
<dbReference type="AlphaFoldDB" id="A0A6B2L0A4"/>
<evidence type="ECO:0000256" key="1">
    <source>
        <dbReference type="ARBA" id="ARBA00009558"/>
    </source>
</evidence>
<evidence type="ECO:0000256" key="2">
    <source>
        <dbReference type="ARBA" id="ARBA00022676"/>
    </source>
</evidence>
<dbReference type="PANTHER" id="PTHR44943">
    <property type="entry name" value="CELLULOSE SYNTHASE OPERON PROTEIN C"/>
    <property type="match status" value="1"/>
</dbReference>
<dbReference type="InterPro" id="IPR011990">
    <property type="entry name" value="TPR-like_helical_dom_sf"/>
</dbReference>
<evidence type="ECO:0000313" key="10">
    <source>
        <dbReference type="EMBL" id="NDV30305.1"/>
    </source>
</evidence>
<name>A0A6B2L0A4_9EUKA</name>
<dbReference type="Pfam" id="PF13181">
    <property type="entry name" value="TPR_8"/>
    <property type="match status" value="2"/>
</dbReference>
<protein>
    <recommendedName>
        <fullName evidence="9">NAD(P)(+)--arginine ADP-ribosyltransferase</fullName>
        <ecNumber evidence="9">2.4.2.31</ecNumber>
    </recommendedName>
    <alternativeName>
        <fullName evidence="9">Mono(ADP-ribosyl)transferase</fullName>
    </alternativeName>
</protein>
<accession>A0A6B2L0A4</accession>
<dbReference type="EC" id="2.4.2.31" evidence="9"/>
<organism evidence="10">
    <name type="scientific">Arcella intermedia</name>
    <dbReference type="NCBI Taxonomy" id="1963864"/>
    <lineage>
        <taxon>Eukaryota</taxon>
        <taxon>Amoebozoa</taxon>
        <taxon>Tubulinea</taxon>
        <taxon>Elardia</taxon>
        <taxon>Arcellinida</taxon>
        <taxon>Sphaerothecina</taxon>
        <taxon>Arcellidae</taxon>
        <taxon>Arcella</taxon>
    </lineage>
</organism>
<comment type="similarity">
    <text evidence="1 9">Belongs to the Arg-specific ADP-ribosyltransferase family.</text>
</comment>
<keyword evidence="2 9" id="KW-0328">Glycosyltransferase</keyword>
<evidence type="ECO:0000256" key="7">
    <source>
        <dbReference type="ARBA" id="ARBA00047597"/>
    </source>
</evidence>
<evidence type="ECO:0000256" key="6">
    <source>
        <dbReference type="ARBA" id="ARBA00022803"/>
    </source>
</evidence>
<dbReference type="SUPFAM" id="SSF56399">
    <property type="entry name" value="ADP-ribosylation"/>
    <property type="match status" value="1"/>
</dbReference>
<keyword evidence="4" id="KW-0548">Nucleotidyltransferase</keyword>
<dbReference type="Gene3D" id="1.25.40.10">
    <property type="entry name" value="Tetratricopeptide repeat domain"/>
    <property type="match status" value="3"/>
</dbReference>
<sequence>MHFNRGNAFYNLGRYEEALACYDQSYEHSLAVSSTTPDPENNDLVVNILKHKGFALYQRMRYEESIACINYALELDELDGVLWLSKGNNLYCLKQFEEALKCYDQAEKLISDQVDLFKVKGDTYKRLKRLKDAEMFYSKAIQMDTGDVFLWMNYGEVLMRLDKFVESLDCIEKALKIDTEFNTRALLLKGNALILLSKYDEASIAFERILEISSKDVYGLCFRGLVYDYKGQIDKALGVYKKAKEINLTKVESWVRKEVKTLESHKKKCSLLKDIPVERVLTNPMVKRNSNTNVRLPRTKSQMEEEESEMEPEKTRTAKCSIVVRNLPSRNTKSEEGTGLESRMKIEAPDVGGTGSPLFIFPKDYPLPDIDIHEAAALVMEENWGPEMQKLFEYNIQEHFTKTQRVIRAVQKYDLTDNEAMAIIYYTVYARKDQHNLYLILNTQLAKRSIPDPWRPYLFYLIEGLKKLPSYQGTTYRGLTGRLTQLSEQYKQGNPVVWVAFTSTCKNRDIMLDFAKGHNGTWMRLHINEGKDISEFSLKSNEGEVLLLPNSYFVVKSILDDATKELAGIPEGVDAILLDQTETPAIMKSMVDFC</sequence>
<dbReference type="PROSITE" id="PS51996">
    <property type="entry name" value="TR_MART"/>
    <property type="match status" value="1"/>
</dbReference>
<dbReference type="Pfam" id="PF00515">
    <property type="entry name" value="TPR_1"/>
    <property type="match status" value="1"/>
</dbReference>
<evidence type="ECO:0000256" key="4">
    <source>
        <dbReference type="ARBA" id="ARBA00022695"/>
    </source>
</evidence>
<dbReference type="GO" id="GO:0016779">
    <property type="term" value="F:nucleotidyltransferase activity"/>
    <property type="evidence" value="ECO:0007669"/>
    <property type="project" value="UniProtKB-KW"/>
</dbReference>
<keyword evidence="5" id="KW-0677">Repeat</keyword>
<reference evidence="10" key="1">
    <citation type="journal article" date="2020" name="J. Eukaryot. Microbiol.">
        <title>De novo Sequencing, Assembly and Annotation of the Transcriptome for the Free-Living Testate Amoeba Arcella intermedia.</title>
        <authorList>
            <person name="Ribeiro G.M."/>
            <person name="Porfirio-Sousa A.L."/>
            <person name="Maurer-Alcala X.X."/>
            <person name="Katz L.A."/>
            <person name="Lahr D.J.G."/>
        </authorList>
    </citation>
    <scope>NUCLEOTIDE SEQUENCE</scope>
</reference>
<comment type="catalytic activity">
    <reaction evidence="7 9">
        <text>L-arginyl-[protein] + NAD(+) = N(omega)-(ADP-D-ribosyl)-L-arginyl-[protein] + nicotinamide + H(+)</text>
        <dbReference type="Rhea" id="RHEA:19149"/>
        <dbReference type="Rhea" id="RHEA-COMP:10532"/>
        <dbReference type="Rhea" id="RHEA-COMP:15087"/>
        <dbReference type="ChEBI" id="CHEBI:15378"/>
        <dbReference type="ChEBI" id="CHEBI:17154"/>
        <dbReference type="ChEBI" id="CHEBI:29965"/>
        <dbReference type="ChEBI" id="CHEBI:57540"/>
        <dbReference type="ChEBI" id="CHEBI:142554"/>
        <dbReference type="EC" id="2.4.2.31"/>
    </reaction>
</comment>
<dbReference type="InterPro" id="IPR051685">
    <property type="entry name" value="Ycf3/AcsC/BcsC/TPR_MFPF"/>
</dbReference>
<proteinExistence type="inferred from homology"/>
<dbReference type="InterPro" id="IPR019734">
    <property type="entry name" value="TPR_rpt"/>
</dbReference>
<dbReference type="Pfam" id="PF01129">
    <property type="entry name" value="ART"/>
    <property type="match status" value="1"/>
</dbReference>
<dbReference type="SMART" id="SM00028">
    <property type="entry name" value="TPR"/>
    <property type="match status" value="7"/>
</dbReference>
<evidence type="ECO:0000256" key="3">
    <source>
        <dbReference type="ARBA" id="ARBA00022679"/>
    </source>
</evidence>
<keyword evidence="3 9" id="KW-0808">Transferase</keyword>
<evidence type="ECO:0000256" key="9">
    <source>
        <dbReference type="RuleBase" id="RU361228"/>
    </source>
</evidence>
<evidence type="ECO:0000256" key="5">
    <source>
        <dbReference type="ARBA" id="ARBA00022737"/>
    </source>
</evidence>
<dbReference type="EMBL" id="GIBP01001336">
    <property type="protein sequence ID" value="NDV30305.1"/>
    <property type="molecule type" value="Transcribed_RNA"/>
</dbReference>
<dbReference type="InterPro" id="IPR000768">
    <property type="entry name" value="ART"/>
</dbReference>
<dbReference type="SUPFAM" id="SSF48452">
    <property type="entry name" value="TPR-like"/>
    <property type="match status" value="2"/>
</dbReference>